<reference evidence="2" key="1">
    <citation type="submission" date="2023-03" db="EMBL/GenBank/DDBJ databases">
        <title>Massive genome expansion in bonnet fungi (Mycena s.s.) driven by repeated elements and novel gene families across ecological guilds.</title>
        <authorList>
            <consortium name="Lawrence Berkeley National Laboratory"/>
            <person name="Harder C.B."/>
            <person name="Miyauchi S."/>
            <person name="Viragh M."/>
            <person name="Kuo A."/>
            <person name="Thoen E."/>
            <person name="Andreopoulos B."/>
            <person name="Lu D."/>
            <person name="Skrede I."/>
            <person name="Drula E."/>
            <person name="Henrissat B."/>
            <person name="Morin E."/>
            <person name="Kohler A."/>
            <person name="Barry K."/>
            <person name="LaButti K."/>
            <person name="Morin E."/>
            <person name="Salamov A."/>
            <person name="Lipzen A."/>
            <person name="Mereny Z."/>
            <person name="Hegedus B."/>
            <person name="Baldrian P."/>
            <person name="Stursova M."/>
            <person name="Weitz H."/>
            <person name="Taylor A."/>
            <person name="Grigoriev I.V."/>
            <person name="Nagy L.G."/>
            <person name="Martin F."/>
            <person name="Kauserud H."/>
        </authorList>
    </citation>
    <scope>NUCLEOTIDE SEQUENCE</scope>
    <source>
        <strain evidence="2">9144</strain>
    </source>
</reference>
<evidence type="ECO:0000313" key="2">
    <source>
        <dbReference type="EMBL" id="KAJ7197998.1"/>
    </source>
</evidence>
<dbReference type="AlphaFoldDB" id="A0AAD6UYF1"/>
<gene>
    <name evidence="2" type="ORF">GGX14DRAFT_573843</name>
</gene>
<accession>A0AAD6UYF1</accession>
<feature type="region of interest" description="Disordered" evidence="1">
    <location>
        <begin position="46"/>
        <end position="74"/>
    </location>
</feature>
<feature type="region of interest" description="Disordered" evidence="1">
    <location>
        <begin position="445"/>
        <end position="488"/>
    </location>
</feature>
<proteinExistence type="predicted"/>
<feature type="region of interest" description="Disordered" evidence="1">
    <location>
        <begin position="344"/>
        <end position="373"/>
    </location>
</feature>
<keyword evidence="3" id="KW-1185">Reference proteome</keyword>
<comment type="caution">
    <text evidence="2">The sequence shown here is derived from an EMBL/GenBank/DDBJ whole genome shotgun (WGS) entry which is preliminary data.</text>
</comment>
<sequence>MAASVGGMAMPLNLSYIGGLISTNNTCALTVPGLRELEGQITENFEIPPSQNNSHSERHTGISSALPLSRPSVPPSLHPTRRVCRLCHHLSYDALPAQCAPSTSRNRRSQSARQRPSGARTHKIHVPTWHQLRTMASTHRASTTLRCGPDRYLGTCQRRRKSHKAVDEAPRSASTGADTDVEWACVSSPVRSCLRQCPATPRAAHARSREFAAAALQRPASLPLHNTPVGGQHVEPAPVLAPHRVNALHEPRHDALVCTSCAQRCQLPTTQQHIEMRRQRCRVSRGVALQARARSHGVERAHGVMRGIEAAVRGFETERAAGNGGAGHWERPCTHERARAAVAQSVGNGPSVHGAGARVGSTGRRRAAATLERDDDSGIDHRFAAAARGVENEPTHTPHELHGAWAPARGVENQGPSVGNGSARGSAGHCGASLDGGSAGCVENQGGGDAPSIGKRPVRGQRHGALRDWQRGPVIDGEPPCAEFGERR</sequence>
<evidence type="ECO:0000256" key="1">
    <source>
        <dbReference type="SAM" id="MobiDB-lite"/>
    </source>
</evidence>
<feature type="region of interest" description="Disordered" evidence="1">
    <location>
        <begin position="99"/>
        <end position="123"/>
    </location>
</feature>
<dbReference type="Proteomes" id="UP001219525">
    <property type="component" value="Unassembled WGS sequence"/>
</dbReference>
<evidence type="ECO:0000313" key="3">
    <source>
        <dbReference type="Proteomes" id="UP001219525"/>
    </source>
</evidence>
<protein>
    <submittedName>
        <fullName evidence="2">Uncharacterized protein</fullName>
    </submittedName>
</protein>
<name>A0AAD6UYF1_9AGAR</name>
<organism evidence="2 3">
    <name type="scientific">Mycena pura</name>
    <dbReference type="NCBI Taxonomy" id="153505"/>
    <lineage>
        <taxon>Eukaryota</taxon>
        <taxon>Fungi</taxon>
        <taxon>Dikarya</taxon>
        <taxon>Basidiomycota</taxon>
        <taxon>Agaricomycotina</taxon>
        <taxon>Agaricomycetes</taxon>
        <taxon>Agaricomycetidae</taxon>
        <taxon>Agaricales</taxon>
        <taxon>Marasmiineae</taxon>
        <taxon>Mycenaceae</taxon>
        <taxon>Mycena</taxon>
    </lineage>
</organism>
<dbReference type="EMBL" id="JARJCW010000075">
    <property type="protein sequence ID" value="KAJ7197998.1"/>
    <property type="molecule type" value="Genomic_DNA"/>
</dbReference>